<dbReference type="InterPro" id="IPR021109">
    <property type="entry name" value="Peptidase_aspartic_dom_sf"/>
</dbReference>
<evidence type="ECO:0000256" key="1">
    <source>
        <dbReference type="SAM" id="Phobius"/>
    </source>
</evidence>
<dbReference type="PANTHER" id="PTHR33067">
    <property type="entry name" value="RNA-DIRECTED DNA POLYMERASE-RELATED"/>
    <property type="match status" value="1"/>
</dbReference>
<dbReference type="EMBL" id="JAIVGD010000001">
    <property type="protein sequence ID" value="KAH0781605.1"/>
    <property type="molecule type" value="Genomic_DNA"/>
</dbReference>
<organism evidence="2 3">
    <name type="scientific">Solanum tuberosum</name>
    <name type="common">Potato</name>
    <dbReference type="NCBI Taxonomy" id="4113"/>
    <lineage>
        <taxon>Eukaryota</taxon>
        <taxon>Viridiplantae</taxon>
        <taxon>Streptophyta</taxon>
        <taxon>Embryophyta</taxon>
        <taxon>Tracheophyta</taxon>
        <taxon>Spermatophyta</taxon>
        <taxon>Magnoliopsida</taxon>
        <taxon>eudicotyledons</taxon>
        <taxon>Gunneridae</taxon>
        <taxon>Pentapetalae</taxon>
        <taxon>asterids</taxon>
        <taxon>lamiids</taxon>
        <taxon>Solanales</taxon>
        <taxon>Solanaceae</taxon>
        <taxon>Solanoideae</taxon>
        <taxon>Solaneae</taxon>
        <taxon>Solanum</taxon>
    </lineage>
</organism>
<dbReference type="Proteomes" id="UP000826656">
    <property type="component" value="Unassembled WGS sequence"/>
</dbReference>
<gene>
    <name evidence="2" type="ORF">KY290_001203</name>
</gene>
<protein>
    <submittedName>
        <fullName evidence="2">Uncharacterized protein</fullName>
    </submittedName>
</protein>
<evidence type="ECO:0000313" key="2">
    <source>
        <dbReference type="EMBL" id="KAH0781605.1"/>
    </source>
</evidence>
<sequence>MFCQLTFNIPLVEALEQMLGYAKFMKDLVTKRGRQVLNLHIMFTIVVLLLQGPWYTKKKDRVTFTIPCTIGAFEFTKALCDLGACINLIPSEIYKKLGSGIPKPTTMRQMMADMLVKRPIGILFDVLVKVESFIFLTDFVILDCNMDFEVAIIPERLFMSTGRELVDVESSELKFRLNKMKRLKSKYEKSFHELKDRLIFALVLTLLEGTGVFTNHKSLQYVFKQKDLNLLQRRYLELLKDYDMSNLYHPVKGNVVENSLSRLSIGIVAHIEDDKKELVRDVHRLARVGVRLVDSTKCGVMVHNGSG</sequence>
<name>A0ABQ7WNR8_SOLTU</name>
<keyword evidence="1" id="KW-1133">Transmembrane helix</keyword>
<dbReference type="Gene3D" id="2.40.70.10">
    <property type="entry name" value="Acid Proteases"/>
    <property type="match status" value="1"/>
</dbReference>
<evidence type="ECO:0000313" key="3">
    <source>
        <dbReference type="Proteomes" id="UP000826656"/>
    </source>
</evidence>
<keyword evidence="1" id="KW-0812">Transmembrane</keyword>
<keyword evidence="3" id="KW-1185">Reference proteome</keyword>
<keyword evidence="1" id="KW-0472">Membrane</keyword>
<reference evidence="2 3" key="1">
    <citation type="journal article" date="2021" name="bioRxiv">
        <title>Chromosome-scale and haplotype-resolved genome assembly of a tetraploid potato cultivar.</title>
        <authorList>
            <person name="Sun H."/>
            <person name="Jiao W.-B."/>
            <person name="Krause K."/>
            <person name="Campoy J.A."/>
            <person name="Goel M."/>
            <person name="Folz-Donahue K."/>
            <person name="Kukat C."/>
            <person name="Huettel B."/>
            <person name="Schneeberger K."/>
        </authorList>
    </citation>
    <scope>NUCLEOTIDE SEQUENCE [LARGE SCALE GENOMIC DNA]</scope>
    <source>
        <strain evidence="2">SolTubOtavaFocal</strain>
        <tissue evidence="2">Leaves</tissue>
    </source>
</reference>
<feature type="transmembrane region" description="Helical" evidence="1">
    <location>
        <begin position="36"/>
        <end position="55"/>
    </location>
</feature>
<proteinExistence type="predicted"/>
<comment type="caution">
    <text evidence="2">The sequence shown here is derived from an EMBL/GenBank/DDBJ whole genome shotgun (WGS) entry which is preliminary data.</text>
</comment>
<accession>A0ABQ7WNR8</accession>
<dbReference type="PANTHER" id="PTHR33067:SF9">
    <property type="entry name" value="RNA-DIRECTED DNA POLYMERASE"/>
    <property type="match status" value="1"/>
</dbReference>
<dbReference type="CDD" id="cd00303">
    <property type="entry name" value="retropepsin_like"/>
    <property type="match status" value="1"/>
</dbReference>